<comment type="caution">
    <text evidence="1">The sequence shown here is derived from an EMBL/GenBank/DDBJ whole genome shotgun (WGS) entry which is preliminary data.</text>
</comment>
<accession>A0A9N8YSZ4</accession>
<dbReference type="Pfam" id="PF00106">
    <property type="entry name" value="adh_short"/>
    <property type="match status" value="1"/>
</dbReference>
<dbReference type="AlphaFoldDB" id="A0A9N8YSZ4"/>
<dbReference type="Proteomes" id="UP000789508">
    <property type="component" value="Unassembled WGS sequence"/>
</dbReference>
<dbReference type="OrthoDB" id="9989144at2759"/>
<dbReference type="PANTHER" id="PTHR44442">
    <property type="entry name" value="3-KETO-STEROID REDUCTASE"/>
    <property type="match status" value="1"/>
</dbReference>
<dbReference type="GO" id="GO:0016125">
    <property type="term" value="P:sterol metabolic process"/>
    <property type="evidence" value="ECO:0007669"/>
    <property type="project" value="TreeGrafter"/>
</dbReference>
<gene>
    <name evidence="1" type="ORF">ALEPTO_LOCUS661</name>
</gene>
<evidence type="ECO:0000313" key="2">
    <source>
        <dbReference type="Proteomes" id="UP000789508"/>
    </source>
</evidence>
<proteinExistence type="predicted"/>
<keyword evidence="2" id="KW-1185">Reference proteome</keyword>
<dbReference type="PANTHER" id="PTHR44442:SF1">
    <property type="entry name" value="3-KETO-STEROID REDUCTASE_17-BETA-HYDROXYSTEROID DEHYDROGENASE 7"/>
    <property type="match status" value="1"/>
</dbReference>
<dbReference type="SUPFAM" id="SSF51735">
    <property type="entry name" value="NAD(P)-binding Rossmann-fold domains"/>
    <property type="match status" value="1"/>
</dbReference>
<dbReference type="GO" id="GO:0005789">
    <property type="term" value="C:endoplasmic reticulum membrane"/>
    <property type="evidence" value="ECO:0007669"/>
    <property type="project" value="TreeGrafter"/>
</dbReference>
<name>A0A9N8YSZ4_9GLOM</name>
<evidence type="ECO:0000313" key="1">
    <source>
        <dbReference type="EMBL" id="CAG8445669.1"/>
    </source>
</evidence>
<dbReference type="InterPro" id="IPR036291">
    <property type="entry name" value="NAD(P)-bd_dom_sf"/>
</dbReference>
<dbReference type="EMBL" id="CAJVPS010000051">
    <property type="protein sequence ID" value="CAG8445669.1"/>
    <property type="molecule type" value="Genomic_DNA"/>
</dbReference>
<dbReference type="PRINTS" id="PR00081">
    <property type="entry name" value="GDHRDH"/>
</dbReference>
<reference evidence="1" key="1">
    <citation type="submission" date="2021-06" db="EMBL/GenBank/DDBJ databases">
        <authorList>
            <person name="Kallberg Y."/>
            <person name="Tangrot J."/>
            <person name="Rosling A."/>
        </authorList>
    </citation>
    <scope>NUCLEOTIDE SEQUENCE</scope>
    <source>
        <strain evidence="1">FL130A</strain>
    </source>
</reference>
<dbReference type="InterPro" id="IPR052834">
    <property type="entry name" value="3KSR/17beta-HSD"/>
</dbReference>
<dbReference type="Gene3D" id="3.40.50.720">
    <property type="entry name" value="NAD(P)-binding Rossmann-like Domain"/>
    <property type="match status" value="1"/>
</dbReference>
<protein>
    <submittedName>
        <fullName evidence="1">3689_t:CDS:1</fullName>
    </submittedName>
</protein>
<sequence>MSEINIAVITGANSGVGFGTAQRLLQHSEDNPTERIKLVLACRNPTRAANARSALLKEHPKSEIDIVILDVSLVKSVFACCAELKKKYRKIDWLFCNAGILSCDYVDYGIACKELIINPRRLLTATKCVVQPKGRVTGEGLGETFACNIFGHYVMIHELEDLLAASKEARIIWTGSSTAAKNYYDAQDYQCLTGEFPYESSKYITDLIAVALNSRMNSRKIYTFVTHPGVVATNIVRDHLNWFMAKVMHTALYMARFLGVNEETVTSWNGSFSNYYVATTKPIESLKRTVKYGSYIKPWGVTYVHEDPMDYYDEKEANDLLNKLDELLAEFQMKYQN</sequence>
<dbReference type="InterPro" id="IPR002347">
    <property type="entry name" value="SDR_fam"/>
</dbReference>
<organism evidence="1 2">
    <name type="scientific">Ambispora leptoticha</name>
    <dbReference type="NCBI Taxonomy" id="144679"/>
    <lineage>
        <taxon>Eukaryota</taxon>
        <taxon>Fungi</taxon>
        <taxon>Fungi incertae sedis</taxon>
        <taxon>Mucoromycota</taxon>
        <taxon>Glomeromycotina</taxon>
        <taxon>Glomeromycetes</taxon>
        <taxon>Archaeosporales</taxon>
        <taxon>Ambisporaceae</taxon>
        <taxon>Ambispora</taxon>
    </lineage>
</organism>
<dbReference type="GO" id="GO:0000253">
    <property type="term" value="F:3-beta-hydroxysteroid 3-dehydrogenase (NADP+) activity"/>
    <property type="evidence" value="ECO:0007669"/>
    <property type="project" value="TreeGrafter"/>
</dbReference>